<dbReference type="AlphaFoldDB" id="A0A4U0XAE8"/>
<keyword evidence="2" id="KW-0812">Transmembrane</keyword>
<sequence length="318" mass="32632">MNPPPTSLPLLLLLLAALTALTTAQLLTNGNSQLPSCATTCPLLLQAAQACSGTTTATAQTWSCFCQSGYLTTLYTSPAGICDGVCTSASDAQQVMTWFTTNCGTDDGVAEHAGSGSGGGGTTVVVITSTSTSAPATAAATATGTGAALPSTTASGGTAEPDVRTSSGKTWWDGHWKWVLMLIILFVALLLLALLATYLKRRHDRRADQIREGFNTGITTRSAPMTMATAPADTAQDATDASGGGGMGPSGYGSGRNSPAPHRAREAVMPYSYTRVGELEKEVGMLAPEGAPPAKRTRRVLVREGSVEGAGSPEVEKM</sequence>
<evidence type="ECO:0000313" key="5">
    <source>
        <dbReference type="Proteomes" id="UP000309340"/>
    </source>
</evidence>
<reference evidence="4 5" key="1">
    <citation type="submission" date="2017-03" db="EMBL/GenBank/DDBJ databases">
        <title>Genomes of endolithic fungi from Antarctica.</title>
        <authorList>
            <person name="Coleine C."/>
            <person name="Masonjones S."/>
            <person name="Stajich J.E."/>
        </authorList>
    </citation>
    <scope>NUCLEOTIDE SEQUENCE [LARGE SCALE GENOMIC DNA]</scope>
    <source>
        <strain evidence="4 5">CCFEE 5184</strain>
    </source>
</reference>
<feature type="compositionally biased region" description="Gly residues" evidence="1">
    <location>
        <begin position="242"/>
        <end position="254"/>
    </location>
</feature>
<keyword evidence="5" id="KW-1185">Reference proteome</keyword>
<organism evidence="4 5">
    <name type="scientific">Friedmanniomyces simplex</name>
    <dbReference type="NCBI Taxonomy" id="329884"/>
    <lineage>
        <taxon>Eukaryota</taxon>
        <taxon>Fungi</taxon>
        <taxon>Dikarya</taxon>
        <taxon>Ascomycota</taxon>
        <taxon>Pezizomycotina</taxon>
        <taxon>Dothideomycetes</taxon>
        <taxon>Dothideomycetidae</taxon>
        <taxon>Mycosphaerellales</taxon>
        <taxon>Teratosphaeriaceae</taxon>
        <taxon>Friedmanniomyces</taxon>
    </lineage>
</organism>
<keyword evidence="2" id="KW-1133">Transmembrane helix</keyword>
<feature type="chain" id="PRO_5020405561" description="Integral membrane protein" evidence="3">
    <location>
        <begin position="25"/>
        <end position="318"/>
    </location>
</feature>
<dbReference type="OrthoDB" id="5426355at2759"/>
<gene>
    <name evidence="4" type="ORF">B0A55_09495</name>
</gene>
<feature type="region of interest" description="Disordered" evidence="1">
    <location>
        <begin position="235"/>
        <end position="262"/>
    </location>
</feature>
<keyword evidence="3" id="KW-0732">Signal</keyword>
<proteinExistence type="predicted"/>
<evidence type="ECO:0000256" key="1">
    <source>
        <dbReference type="SAM" id="MobiDB-lite"/>
    </source>
</evidence>
<evidence type="ECO:0000313" key="4">
    <source>
        <dbReference type="EMBL" id="TKA73061.1"/>
    </source>
</evidence>
<name>A0A4U0XAE8_9PEZI</name>
<feature type="region of interest" description="Disordered" evidence="1">
    <location>
        <begin position="287"/>
        <end position="318"/>
    </location>
</feature>
<evidence type="ECO:0000256" key="3">
    <source>
        <dbReference type="SAM" id="SignalP"/>
    </source>
</evidence>
<comment type="caution">
    <text evidence="4">The sequence shown here is derived from an EMBL/GenBank/DDBJ whole genome shotgun (WGS) entry which is preliminary data.</text>
</comment>
<evidence type="ECO:0000256" key="2">
    <source>
        <dbReference type="SAM" id="Phobius"/>
    </source>
</evidence>
<feature type="compositionally biased region" description="Low complexity" evidence="1">
    <location>
        <begin position="141"/>
        <end position="159"/>
    </location>
</feature>
<protein>
    <recommendedName>
        <fullName evidence="6">Integral membrane protein</fullName>
    </recommendedName>
</protein>
<feature type="region of interest" description="Disordered" evidence="1">
    <location>
        <begin position="141"/>
        <end position="166"/>
    </location>
</feature>
<keyword evidence="2" id="KW-0472">Membrane</keyword>
<dbReference type="EMBL" id="NAJQ01000281">
    <property type="protein sequence ID" value="TKA73061.1"/>
    <property type="molecule type" value="Genomic_DNA"/>
</dbReference>
<evidence type="ECO:0008006" key="6">
    <source>
        <dbReference type="Google" id="ProtNLM"/>
    </source>
</evidence>
<dbReference type="Proteomes" id="UP000309340">
    <property type="component" value="Unassembled WGS sequence"/>
</dbReference>
<accession>A0A4U0XAE8</accession>
<feature type="transmembrane region" description="Helical" evidence="2">
    <location>
        <begin position="178"/>
        <end position="199"/>
    </location>
</feature>
<feature type="signal peptide" evidence="3">
    <location>
        <begin position="1"/>
        <end position="24"/>
    </location>
</feature>